<gene>
    <name evidence="2" type="ORF">NBRC111894_2012</name>
</gene>
<organism evidence="2 3">
    <name type="scientific">Sporolactobacillus inulinus</name>
    <dbReference type="NCBI Taxonomy" id="2078"/>
    <lineage>
        <taxon>Bacteria</taxon>
        <taxon>Bacillati</taxon>
        <taxon>Bacillota</taxon>
        <taxon>Bacilli</taxon>
        <taxon>Bacillales</taxon>
        <taxon>Sporolactobacillaceae</taxon>
        <taxon>Sporolactobacillus</taxon>
    </lineage>
</organism>
<dbReference type="PANTHER" id="PTHR41302">
    <property type="entry name" value="PRESPORE-SPECIFIC TRANSCRIPTIONAL REGULATOR RSFA-RELATED"/>
    <property type="match status" value="1"/>
</dbReference>
<dbReference type="AlphaFoldDB" id="A0A4Y1ZCX8"/>
<evidence type="ECO:0000313" key="3">
    <source>
        <dbReference type="Proteomes" id="UP000319716"/>
    </source>
</evidence>
<dbReference type="EMBL" id="BEXB01000014">
    <property type="protein sequence ID" value="GAY76458.1"/>
    <property type="molecule type" value="Genomic_DNA"/>
</dbReference>
<sequence>MEGEVMTGRILPGFSNPFLSLVSKEKCWFSSTDPINSIRYKTRAQLKQDLREKREENAIDKTRRVDACRRCQTCRNHSAPYQRRQHTTAGFAEAGSILSRTPAACGFRWNSSIRKLYDQELQEAKAIRKARKKKKKKGDLEVRLPKDQFAEKLEQKRHISESEIDQLIRFLTDLKEQSSDGDSEEEENLLREKQQLESAYQQLKDDYTIMKQNYESLLNVFKVVDQARKEIPAIKES</sequence>
<proteinExistence type="predicted"/>
<evidence type="ECO:0000256" key="1">
    <source>
        <dbReference type="SAM" id="Coils"/>
    </source>
</evidence>
<protein>
    <submittedName>
        <fullName evidence="2">Prespore specific transcriptional activator RsfA</fullName>
    </submittedName>
</protein>
<dbReference type="PANTHER" id="PTHR41302:SF2">
    <property type="entry name" value="PRESPORE SPECIFIC TRANSCRIPTIONAL ACTIVATOR RSFA"/>
    <property type="match status" value="1"/>
</dbReference>
<reference evidence="2 3" key="1">
    <citation type="submission" date="2017-11" db="EMBL/GenBank/DDBJ databases">
        <title>Draft Genome Sequence of Sporolactobacillus inulinus NBRC 111894 Isolated from Koso, a Japanese Sugar-Vegetable Fermented Beverage.</title>
        <authorList>
            <person name="Chiou T.Y."/>
            <person name="Oshima K."/>
            <person name="Suda W."/>
            <person name="Hattori M."/>
            <person name="Takahashi T."/>
        </authorList>
    </citation>
    <scope>NUCLEOTIDE SEQUENCE [LARGE SCALE GENOMIC DNA]</scope>
    <source>
        <strain evidence="2 3">NBRC111894</strain>
    </source>
</reference>
<feature type="coiled-coil region" evidence="1">
    <location>
        <begin position="186"/>
        <end position="220"/>
    </location>
</feature>
<keyword evidence="1" id="KW-0175">Coiled coil</keyword>
<evidence type="ECO:0000313" key="2">
    <source>
        <dbReference type="EMBL" id="GAY76458.1"/>
    </source>
</evidence>
<name>A0A4Y1ZCX8_9BACL</name>
<accession>A0A4Y1ZCX8</accession>
<dbReference type="InterPro" id="IPR014243">
    <property type="entry name" value="RsfA-like"/>
</dbReference>
<comment type="caution">
    <text evidence="2">The sequence shown here is derived from an EMBL/GenBank/DDBJ whole genome shotgun (WGS) entry which is preliminary data.</text>
</comment>
<dbReference type="Proteomes" id="UP000319716">
    <property type="component" value="Unassembled WGS sequence"/>
</dbReference>